<proteinExistence type="predicted"/>
<reference evidence="1" key="1">
    <citation type="submission" date="2023-01" db="EMBL/GenBank/DDBJ databases">
        <title>Colletotrichum chrysophilum M932 genome sequence.</title>
        <authorList>
            <person name="Baroncelli R."/>
        </authorList>
    </citation>
    <scope>NUCLEOTIDE SEQUENCE</scope>
    <source>
        <strain evidence="1">M932</strain>
    </source>
</reference>
<dbReference type="EMBL" id="JAQOWY010000673">
    <property type="protein sequence ID" value="KAK1839439.1"/>
    <property type="molecule type" value="Genomic_DNA"/>
</dbReference>
<accession>A0AAD9A1L6</accession>
<evidence type="ECO:0008006" key="3">
    <source>
        <dbReference type="Google" id="ProtNLM"/>
    </source>
</evidence>
<evidence type="ECO:0000313" key="2">
    <source>
        <dbReference type="Proteomes" id="UP001243330"/>
    </source>
</evidence>
<organism evidence="1 2">
    <name type="scientific">Colletotrichum chrysophilum</name>
    <dbReference type="NCBI Taxonomy" id="1836956"/>
    <lineage>
        <taxon>Eukaryota</taxon>
        <taxon>Fungi</taxon>
        <taxon>Dikarya</taxon>
        <taxon>Ascomycota</taxon>
        <taxon>Pezizomycotina</taxon>
        <taxon>Sordariomycetes</taxon>
        <taxon>Hypocreomycetidae</taxon>
        <taxon>Glomerellales</taxon>
        <taxon>Glomerellaceae</taxon>
        <taxon>Colletotrichum</taxon>
        <taxon>Colletotrichum gloeosporioides species complex</taxon>
    </lineage>
</organism>
<comment type="caution">
    <text evidence="1">The sequence shown here is derived from an EMBL/GenBank/DDBJ whole genome shotgun (WGS) entry which is preliminary data.</text>
</comment>
<gene>
    <name evidence="1" type="ORF">CCHR01_17935</name>
</gene>
<name>A0AAD9A1L6_9PEZI</name>
<dbReference type="AlphaFoldDB" id="A0AAD9A1L6"/>
<protein>
    <recommendedName>
        <fullName evidence="3">HNH nuclease domain-containing protein</fullName>
    </recommendedName>
</protein>
<dbReference type="Proteomes" id="UP001243330">
    <property type="component" value="Unassembled WGS sequence"/>
</dbReference>
<keyword evidence="2" id="KW-1185">Reference proteome</keyword>
<sequence length="318" mass="36337">MSWLLGESPFWRSPLHSLGSLSPHPLAEIDATQTSAVCWGDVFKRWEETLDKFRPISETDQEKTVGLLRVFYKHLPEDGKLVLMKDVITIGPDDEKLRELAQHLRNTVLKPMRLTSGKQPKTPPVKPLRLDSVWYAYEQQNSVKQECLRRDGYKCAYTNWPDLDSVQDGLVSVGPDDDWRLVVCSKCARILPFALGELGDNDQEDTATGRHNKRVIWSTLQRYFPSFVKDKAETLKMVNRVENGLTLDRPLFHYFETFDVVFRPTEQVRGFVLVRIPSYHKASIVNAHLFTSRTYTILSGCHPSGATQKDASLAAMKQ</sequence>
<evidence type="ECO:0000313" key="1">
    <source>
        <dbReference type="EMBL" id="KAK1839439.1"/>
    </source>
</evidence>